<dbReference type="PANTHER" id="PTHR21047:SF2">
    <property type="entry name" value="THYMIDINE DIPHOSPHO-4-KETO-RHAMNOSE 3,5-EPIMERASE"/>
    <property type="match status" value="1"/>
</dbReference>
<dbReference type="GO" id="GO:0005829">
    <property type="term" value="C:cytosol"/>
    <property type="evidence" value="ECO:0007669"/>
    <property type="project" value="TreeGrafter"/>
</dbReference>
<evidence type="ECO:0000313" key="8">
    <source>
        <dbReference type="EMBL" id="NNU80309.1"/>
    </source>
</evidence>
<accession>A0A849L224</accession>
<evidence type="ECO:0000256" key="5">
    <source>
        <dbReference type="ARBA" id="ARBA00029758"/>
    </source>
</evidence>
<sequence length="154" mass="17185">MSATSAIDGVKVIPLRQIVDERGKIMHMLKATDPHFISFGEIYFSTAWPGAVKAWHIHTYMTVNNAVLSGRAKLVMYDIREASPTKGALMEVFLGEDNHVLVQIPPGIANGYKAYGDKQVILANAATHPHDPDEMQRMPPFTDQIPYDWSLRHG</sequence>
<evidence type="ECO:0000256" key="6">
    <source>
        <dbReference type="ARBA" id="ARBA00031424"/>
    </source>
</evidence>
<dbReference type="EC" id="5.1.3.13" evidence="3"/>
<dbReference type="GO" id="GO:0008830">
    <property type="term" value="F:dTDP-4-dehydrorhamnose 3,5-epimerase activity"/>
    <property type="evidence" value="ECO:0007669"/>
    <property type="project" value="UniProtKB-EC"/>
</dbReference>
<dbReference type="RefSeq" id="WP_171323960.1">
    <property type="nucleotide sequence ID" value="NZ_JABFBC010000001.1"/>
</dbReference>
<reference evidence="8 9" key="1">
    <citation type="submission" date="2020-05" db="EMBL/GenBank/DDBJ databases">
        <title>Gimesia benthica sp. nov., a novel planctomycete isolated from a deep-sea water sample of the Northwest Indian Ocean.</title>
        <authorList>
            <person name="Wang J."/>
            <person name="Ruan C."/>
            <person name="Song L."/>
            <person name="Zhu Y."/>
            <person name="Li A."/>
            <person name="Zheng X."/>
            <person name="Wang L."/>
            <person name="Lu Z."/>
            <person name="Huang Y."/>
            <person name="Du W."/>
            <person name="Zhou Y."/>
            <person name="Huang L."/>
            <person name="Dai X."/>
        </authorList>
    </citation>
    <scope>NUCLEOTIDE SEQUENCE [LARGE SCALE GENOMIC DNA]</scope>
    <source>
        <strain evidence="8 9">YYQ-30</strain>
    </source>
</reference>
<name>A0A849L224_9RHOB</name>
<evidence type="ECO:0000256" key="1">
    <source>
        <dbReference type="ARBA" id="ARBA00001298"/>
    </source>
</evidence>
<dbReference type="Gene3D" id="2.60.120.10">
    <property type="entry name" value="Jelly Rolls"/>
    <property type="match status" value="1"/>
</dbReference>
<comment type="function">
    <text evidence="2">Catalyzes the epimerization of the C3' and C5'positions of dTDP-6-deoxy-D-xylo-4-hexulose, forming dTDP-6-deoxy-L-lyxo-4-hexulose.</text>
</comment>
<evidence type="ECO:0000256" key="2">
    <source>
        <dbReference type="ARBA" id="ARBA00001997"/>
    </source>
</evidence>
<comment type="catalytic activity">
    <reaction evidence="1">
        <text>dTDP-4-dehydro-6-deoxy-alpha-D-glucose = dTDP-4-dehydro-beta-L-rhamnose</text>
        <dbReference type="Rhea" id="RHEA:16969"/>
        <dbReference type="ChEBI" id="CHEBI:57649"/>
        <dbReference type="ChEBI" id="CHEBI:62830"/>
        <dbReference type="EC" id="5.1.3.13"/>
    </reaction>
</comment>
<gene>
    <name evidence="8" type="ORF">HMH01_07630</name>
</gene>
<dbReference type="InterPro" id="IPR014710">
    <property type="entry name" value="RmlC-like_jellyroll"/>
</dbReference>
<evidence type="ECO:0000256" key="3">
    <source>
        <dbReference type="ARBA" id="ARBA00012098"/>
    </source>
</evidence>
<dbReference type="InterPro" id="IPR011051">
    <property type="entry name" value="RmlC_Cupin_sf"/>
</dbReference>
<organism evidence="8 9">
    <name type="scientific">Halovulum dunhuangense</name>
    <dbReference type="NCBI Taxonomy" id="1505036"/>
    <lineage>
        <taxon>Bacteria</taxon>
        <taxon>Pseudomonadati</taxon>
        <taxon>Pseudomonadota</taxon>
        <taxon>Alphaproteobacteria</taxon>
        <taxon>Rhodobacterales</taxon>
        <taxon>Paracoccaceae</taxon>
        <taxon>Halovulum</taxon>
    </lineage>
</organism>
<proteinExistence type="predicted"/>
<dbReference type="AlphaFoldDB" id="A0A849L224"/>
<evidence type="ECO:0000313" key="9">
    <source>
        <dbReference type="Proteomes" id="UP000572377"/>
    </source>
</evidence>
<dbReference type="InterPro" id="IPR000888">
    <property type="entry name" value="RmlC-like"/>
</dbReference>
<dbReference type="SUPFAM" id="SSF51182">
    <property type="entry name" value="RmlC-like cupins"/>
    <property type="match status" value="1"/>
</dbReference>
<evidence type="ECO:0000256" key="7">
    <source>
        <dbReference type="ARBA" id="ARBA00033311"/>
    </source>
</evidence>
<dbReference type="Proteomes" id="UP000572377">
    <property type="component" value="Unassembled WGS sequence"/>
</dbReference>
<evidence type="ECO:0000256" key="4">
    <source>
        <dbReference type="ARBA" id="ARBA00019595"/>
    </source>
</evidence>
<comment type="caution">
    <text evidence="8">The sequence shown here is derived from an EMBL/GenBank/DDBJ whole genome shotgun (WGS) entry which is preliminary data.</text>
</comment>
<dbReference type="EMBL" id="JABFBC010000001">
    <property type="protein sequence ID" value="NNU80309.1"/>
    <property type="molecule type" value="Genomic_DNA"/>
</dbReference>
<keyword evidence="9" id="KW-1185">Reference proteome</keyword>
<protein>
    <recommendedName>
        <fullName evidence="4">dTDP-4-dehydrorhamnose 3,5-epimerase</fullName>
        <ecNumber evidence="3">5.1.3.13</ecNumber>
    </recommendedName>
    <alternativeName>
        <fullName evidence="6">Thymidine diphospho-4-keto-rhamnose 3,5-epimerase</fullName>
    </alternativeName>
    <alternativeName>
        <fullName evidence="5">dTDP-4-keto-6-deoxyglucose 3,5-epimerase</fullName>
    </alternativeName>
    <alternativeName>
        <fullName evidence="7">dTDP-6-deoxy-D-xylo-4-hexulose 3,5-epimerase</fullName>
    </alternativeName>
</protein>
<dbReference type="GO" id="GO:0000271">
    <property type="term" value="P:polysaccharide biosynthetic process"/>
    <property type="evidence" value="ECO:0007669"/>
    <property type="project" value="TreeGrafter"/>
</dbReference>
<dbReference type="PANTHER" id="PTHR21047">
    <property type="entry name" value="DTDP-6-DEOXY-D-GLUCOSE-3,5 EPIMERASE"/>
    <property type="match status" value="1"/>
</dbReference>
<dbReference type="Pfam" id="PF00908">
    <property type="entry name" value="dTDP_sugar_isom"/>
    <property type="match status" value="1"/>
</dbReference>